<keyword evidence="2" id="KW-1185">Reference proteome</keyword>
<organism evidence="1 2">
    <name type="scientific">Rhynchophorus ferrugineus</name>
    <name type="common">Red palm weevil</name>
    <name type="synonym">Curculio ferrugineus</name>
    <dbReference type="NCBI Taxonomy" id="354439"/>
    <lineage>
        <taxon>Eukaryota</taxon>
        <taxon>Metazoa</taxon>
        <taxon>Ecdysozoa</taxon>
        <taxon>Arthropoda</taxon>
        <taxon>Hexapoda</taxon>
        <taxon>Insecta</taxon>
        <taxon>Pterygota</taxon>
        <taxon>Neoptera</taxon>
        <taxon>Endopterygota</taxon>
        <taxon>Coleoptera</taxon>
        <taxon>Polyphaga</taxon>
        <taxon>Cucujiformia</taxon>
        <taxon>Curculionidae</taxon>
        <taxon>Dryophthorinae</taxon>
        <taxon>Rhynchophorus</taxon>
    </lineage>
</organism>
<feature type="non-terminal residue" evidence="1">
    <location>
        <position position="1"/>
    </location>
</feature>
<dbReference type="AlphaFoldDB" id="A0A834MAT7"/>
<proteinExistence type="predicted"/>
<sequence>IRSKKISTTFNFGTATIDLVRVLGSVGFSHIGLSSNTVSAGHRNVRCGEGEASSKIGVGSSNCGYVFTFLHKVNACSDAGDSFFGEPPPIIDS</sequence>
<protein>
    <submittedName>
        <fullName evidence="1">Uncharacterized protein</fullName>
    </submittedName>
</protein>
<name>A0A834MAT7_RHYFE</name>
<reference evidence="1" key="1">
    <citation type="submission" date="2020-08" db="EMBL/GenBank/DDBJ databases">
        <title>Genome sequencing and assembly of the red palm weevil Rhynchophorus ferrugineus.</title>
        <authorList>
            <person name="Dias G.B."/>
            <person name="Bergman C.M."/>
            <person name="Manee M."/>
        </authorList>
    </citation>
    <scope>NUCLEOTIDE SEQUENCE</scope>
    <source>
        <strain evidence="1">AA-2017</strain>
        <tissue evidence="1">Whole larva</tissue>
    </source>
</reference>
<comment type="caution">
    <text evidence="1">The sequence shown here is derived from an EMBL/GenBank/DDBJ whole genome shotgun (WGS) entry which is preliminary data.</text>
</comment>
<dbReference type="EMBL" id="JAACXV010005006">
    <property type="protein sequence ID" value="KAF7276928.1"/>
    <property type="molecule type" value="Genomic_DNA"/>
</dbReference>
<evidence type="ECO:0000313" key="2">
    <source>
        <dbReference type="Proteomes" id="UP000625711"/>
    </source>
</evidence>
<gene>
    <name evidence="1" type="ORF">GWI33_009644</name>
</gene>
<evidence type="ECO:0000313" key="1">
    <source>
        <dbReference type="EMBL" id="KAF7276928.1"/>
    </source>
</evidence>
<dbReference type="Proteomes" id="UP000625711">
    <property type="component" value="Unassembled WGS sequence"/>
</dbReference>
<accession>A0A834MAT7</accession>